<dbReference type="InterPro" id="IPR018711">
    <property type="entry name" value="NAGPA"/>
</dbReference>
<dbReference type="HOGENOM" id="CLU_071601_0_0_3"/>
<evidence type="ECO:0000259" key="1">
    <source>
        <dbReference type="Pfam" id="PF09992"/>
    </source>
</evidence>
<reference evidence="3" key="1">
    <citation type="journal article" date="2011" name="MBio">
        <title>Novel metabolic attributes of the genus Cyanothece, comprising a group of unicellular nitrogen-fixing Cyanobacteria.</title>
        <authorList>
            <person name="Bandyopadhyay A."/>
            <person name="Elvitigala T."/>
            <person name="Welsh E."/>
            <person name="Stockel J."/>
            <person name="Liberton M."/>
            <person name="Min H."/>
            <person name="Sherman L.A."/>
            <person name="Pakrasi H.B."/>
        </authorList>
    </citation>
    <scope>NUCLEOTIDE SEQUENCE [LARGE SCALE GENOMIC DNA]</scope>
    <source>
        <strain evidence="3">PCC 7424</strain>
    </source>
</reference>
<name>B7KIY4_GLOC7</name>
<dbReference type="EMBL" id="CP001291">
    <property type="protein sequence ID" value="ACK70820.1"/>
    <property type="molecule type" value="Genomic_DNA"/>
</dbReference>
<dbReference type="STRING" id="65393.PCC7424_2399"/>
<organism evidence="2 3">
    <name type="scientific">Gloeothece citriformis (strain PCC 7424)</name>
    <name type="common">Cyanothece sp. (strain PCC 7424)</name>
    <dbReference type="NCBI Taxonomy" id="65393"/>
    <lineage>
        <taxon>Bacteria</taxon>
        <taxon>Bacillati</taxon>
        <taxon>Cyanobacteriota</taxon>
        <taxon>Cyanophyceae</taxon>
        <taxon>Oscillatoriophycideae</taxon>
        <taxon>Chroococcales</taxon>
        <taxon>Aphanothecaceae</taxon>
        <taxon>Gloeothece</taxon>
        <taxon>Gloeothece citriformis</taxon>
    </lineage>
</organism>
<dbReference type="Proteomes" id="UP000002384">
    <property type="component" value="Chromosome"/>
</dbReference>
<dbReference type="PANTHER" id="PTHR40446:SF2">
    <property type="entry name" value="N-ACETYLGLUCOSAMINE-1-PHOSPHODIESTER ALPHA-N-ACETYLGLUCOSAMINIDASE"/>
    <property type="match status" value="1"/>
</dbReference>
<protein>
    <recommendedName>
        <fullName evidence="1">Phosphodiester glycosidase domain-containing protein</fullName>
    </recommendedName>
</protein>
<dbReference type="KEGG" id="cyc:PCC7424_2399"/>
<dbReference type="eggNOG" id="COG4632">
    <property type="taxonomic scope" value="Bacteria"/>
</dbReference>
<feature type="domain" description="Phosphodiester glycosidase" evidence="1">
    <location>
        <begin position="83"/>
        <end position="291"/>
    </location>
</feature>
<gene>
    <name evidence="2" type="ordered locus">PCC7424_2399</name>
</gene>
<dbReference type="PANTHER" id="PTHR40446">
    <property type="entry name" value="N-ACETYLGLUCOSAMINE-1-PHOSPHODIESTER ALPHA-N-ACETYLGLUCOSAMINIDASE"/>
    <property type="match status" value="1"/>
</dbReference>
<dbReference type="OrthoDB" id="9809781at2"/>
<evidence type="ECO:0000313" key="2">
    <source>
        <dbReference type="EMBL" id="ACK70820.1"/>
    </source>
</evidence>
<dbReference type="Pfam" id="PF09992">
    <property type="entry name" value="NAGPA"/>
    <property type="match status" value="1"/>
</dbReference>
<accession>B7KIY4</accession>
<keyword evidence="3" id="KW-1185">Reference proteome</keyword>
<evidence type="ECO:0000313" key="3">
    <source>
        <dbReference type="Proteomes" id="UP000002384"/>
    </source>
</evidence>
<dbReference type="RefSeq" id="WP_015954424.1">
    <property type="nucleotide sequence ID" value="NC_011729.1"/>
</dbReference>
<proteinExistence type="predicted"/>
<sequence>MKKIWQLIGKSGLIALIVSCQPAEIPSFKPEASPVVKPTLQYQVYELPYTTVHTLRIPAQGEFTVKVAVWESVNTLDTFAHKYGAIAVLNGGFFDPSNGKTTSYIIEDGQIVADPQENPSLMNNPTLVPYLEKIFNRSEFRRYLCGTTLKYAIASRNQPIPENCQLIDALGGGPSLLPEITAKAEGFFTQEGEKIIRDPLGMKQANARSALGITGQGDLIWIMVAQKPNSSGASGLSLPELAKFLKSLGVEEAINLDGGSSSSFFYQGKTYYGKVDRQGNRIQRPVKSVLILQKQQ</sequence>
<dbReference type="AlphaFoldDB" id="B7KIY4"/>